<evidence type="ECO:0000256" key="4">
    <source>
        <dbReference type="ARBA" id="ARBA00023163"/>
    </source>
</evidence>
<dbReference type="PANTHER" id="PTHR33057:SF26">
    <property type="entry name" value="TRANSCRIPTION REPRESSOR OFP13"/>
    <property type="match status" value="1"/>
</dbReference>
<protein>
    <recommendedName>
        <fullName evidence="6">Transcription repressor</fullName>
    </recommendedName>
    <alternativeName>
        <fullName evidence="6">Ovate family protein</fullName>
    </alternativeName>
</protein>
<evidence type="ECO:0000256" key="5">
    <source>
        <dbReference type="ARBA" id="ARBA00023242"/>
    </source>
</evidence>
<feature type="domain" description="OVATE" evidence="8">
    <location>
        <begin position="164"/>
        <end position="223"/>
    </location>
</feature>
<evidence type="ECO:0000256" key="3">
    <source>
        <dbReference type="ARBA" id="ARBA00023015"/>
    </source>
</evidence>
<evidence type="ECO:0000256" key="1">
    <source>
        <dbReference type="ARBA" id="ARBA00004123"/>
    </source>
</evidence>
<dbReference type="Pfam" id="PF04844">
    <property type="entry name" value="Ovate"/>
    <property type="match status" value="1"/>
</dbReference>
<evidence type="ECO:0000256" key="2">
    <source>
        <dbReference type="ARBA" id="ARBA00022491"/>
    </source>
</evidence>
<evidence type="ECO:0000256" key="6">
    <source>
        <dbReference type="RuleBase" id="RU367028"/>
    </source>
</evidence>
<keyword evidence="5 6" id="KW-0539">Nucleus</keyword>
<dbReference type="GO" id="GO:0005634">
    <property type="term" value="C:nucleus"/>
    <property type="evidence" value="ECO:0007669"/>
    <property type="project" value="UniProtKB-SubCell"/>
</dbReference>
<keyword evidence="4 6" id="KW-0804">Transcription</keyword>
<feature type="region of interest" description="Disordered" evidence="7">
    <location>
        <begin position="43"/>
        <end position="67"/>
    </location>
</feature>
<name>A0AAE1N8L0_9FABA</name>
<keyword evidence="10" id="KW-1185">Reference proteome</keyword>
<keyword evidence="2 6" id="KW-0678">Repressor</keyword>
<dbReference type="PANTHER" id="PTHR33057">
    <property type="entry name" value="TRANSCRIPTION REPRESSOR OFP7-RELATED"/>
    <property type="match status" value="1"/>
</dbReference>
<reference evidence="9" key="1">
    <citation type="submission" date="2023-10" db="EMBL/GenBank/DDBJ databases">
        <title>Chromosome-level genome of the transformable northern wattle, Acacia crassicarpa.</title>
        <authorList>
            <person name="Massaro I."/>
            <person name="Sinha N.R."/>
            <person name="Poethig S."/>
            <person name="Leichty A.R."/>
        </authorList>
    </citation>
    <scope>NUCLEOTIDE SEQUENCE</scope>
    <source>
        <strain evidence="9">Acra3RX</strain>
        <tissue evidence="9">Leaf</tissue>
    </source>
</reference>
<dbReference type="NCBIfam" id="TIGR01568">
    <property type="entry name" value="A_thal_3678"/>
    <property type="match status" value="1"/>
</dbReference>
<organism evidence="9 10">
    <name type="scientific">Acacia crassicarpa</name>
    <name type="common">northern wattle</name>
    <dbReference type="NCBI Taxonomy" id="499986"/>
    <lineage>
        <taxon>Eukaryota</taxon>
        <taxon>Viridiplantae</taxon>
        <taxon>Streptophyta</taxon>
        <taxon>Embryophyta</taxon>
        <taxon>Tracheophyta</taxon>
        <taxon>Spermatophyta</taxon>
        <taxon>Magnoliopsida</taxon>
        <taxon>eudicotyledons</taxon>
        <taxon>Gunneridae</taxon>
        <taxon>Pentapetalae</taxon>
        <taxon>rosids</taxon>
        <taxon>fabids</taxon>
        <taxon>Fabales</taxon>
        <taxon>Fabaceae</taxon>
        <taxon>Caesalpinioideae</taxon>
        <taxon>mimosoid clade</taxon>
        <taxon>Acacieae</taxon>
        <taxon>Acacia</taxon>
    </lineage>
</organism>
<feature type="region of interest" description="Disordered" evidence="7">
    <location>
        <begin position="113"/>
        <end position="152"/>
    </location>
</feature>
<proteinExistence type="predicted"/>
<accession>A0AAE1N8L0</accession>
<dbReference type="InterPro" id="IPR006458">
    <property type="entry name" value="Ovate_C"/>
</dbReference>
<dbReference type="Proteomes" id="UP001293593">
    <property type="component" value="Unassembled WGS sequence"/>
</dbReference>
<dbReference type="InterPro" id="IPR038933">
    <property type="entry name" value="Ovate"/>
</dbReference>
<evidence type="ECO:0000313" key="9">
    <source>
        <dbReference type="EMBL" id="KAK4283981.1"/>
    </source>
</evidence>
<dbReference type="GO" id="GO:0045892">
    <property type="term" value="P:negative regulation of DNA-templated transcription"/>
    <property type="evidence" value="ECO:0007669"/>
    <property type="project" value="UniProtKB-UniRule"/>
</dbReference>
<keyword evidence="3 6" id="KW-0805">Transcription regulation</keyword>
<dbReference type="AlphaFoldDB" id="A0AAE1N8L0"/>
<dbReference type="PROSITE" id="PS51754">
    <property type="entry name" value="OVATE"/>
    <property type="match status" value="1"/>
</dbReference>
<evidence type="ECO:0000259" key="8">
    <source>
        <dbReference type="PROSITE" id="PS51754"/>
    </source>
</evidence>
<gene>
    <name evidence="9" type="ORF">QN277_000876</name>
</gene>
<comment type="function">
    <text evidence="6">Transcriptional repressor that regulates multiple aspects of plant growth and development.</text>
</comment>
<comment type="caution">
    <text evidence="9">The sequence shown here is derived from an EMBL/GenBank/DDBJ whole genome shotgun (WGS) entry which is preliminary data.</text>
</comment>
<sequence length="225" mass="25518">MVRQSMKLSCLFKTKRGAPKLPRPCQFLPYCAQPNTLSFRKANPVSSDPTSPTFGSNRFTTSPSFSSSVETPDLLDYCDNDDGEHGYEKLVRGVVNSSERLFFEPNGDTGLLKVMPDGRGISEAEDSEETEYQKERKRKGKEKVEEDDGEAAPEVSLFESSMFLPLDSNDPYKDFKKSMEEMVEFLGLKDSKSLEELLRCYLGVNDEKNHYFIFNAFFDLFSIGN</sequence>
<evidence type="ECO:0000256" key="7">
    <source>
        <dbReference type="SAM" id="MobiDB-lite"/>
    </source>
</evidence>
<comment type="subcellular location">
    <subcellularLocation>
        <location evidence="1 6">Nucleus</location>
    </subcellularLocation>
</comment>
<evidence type="ECO:0000313" key="10">
    <source>
        <dbReference type="Proteomes" id="UP001293593"/>
    </source>
</evidence>
<dbReference type="EMBL" id="JAWXYG010000001">
    <property type="protein sequence ID" value="KAK4283981.1"/>
    <property type="molecule type" value="Genomic_DNA"/>
</dbReference>